<dbReference type="InterPro" id="IPR059113">
    <property type="entry name" value="Znf_ribbon"/>
</dbReference>
<keyword evidence="11" id="KW-0407">Ion channel</keyword>
<evidence type="ECO:0000259" key="14">
    <source>
        <dbReference type="Pfam" id="PF13248"/>
    </source>
</evidence>
<dbReference type="AlphaFoldDB" id="G8R6J8"/>
<dbReference type="HOGENOM" id="CLU_011722_1_3_10"/>
<dbReference type="SUPFAM" id="SSF81324">
    <property type="entry name" value="Voltage-gated potassium channels"/>
    <property type="match status" value="1"/>
</dbReference>
<keyword evidence="2" id="KW-0813">Transport</keyword>
<dbReference type="Gene3D" id="1.20.120.350">
    <property type="entry name" value="Voltage-gated potassium channels. Chain C"/>
    <property type="match status" value="1"/>
</dbReference>
<evidence type="ECO:0000256" key="6">
    <source>
        <dbReference type="ARBA" id="ARBA00022882"/>
    </source>
</evidence>
<dbReference type="Gene3D" id="1.10.287.70">
    <property type="match status" value="1"/>
</dbReference>
<dbReference type="InterPro" id="IPR005821">
    <property type="entry name" value="Ion_trans_dom"/>
</dbReference>
<dbReference type="InterPro" id="IPR027359">
    <property type="entry name" value="Volt_channel_dom_sf"/>
</dbReference>
<feature type="transmembrane region" description="Helical" evidence="12">
    <location>
        <begin position="59"/>
        <end position="78"/>
    </location>
</feature>
<gene>
    <name evidence="15" type="ordered locus">Oweho_3513</name>
</gene>
<keyword evidence="9" id="KW-0406">Ion transport</keyword>
<dbReference type="STRING" id="926562.Oweho_3513"/>
<dbReference type="Proteomes" id="UP000005631">
    <property type="component" value="Chromosome"/>
</dbReference>
<evidence type="ECO:0000256" key="2">
    <source>
        <dbReference type="ARBA" id="ARBA00022448"/>
    </source>
</evidence>
<dbReference type="PRINTS" id="PR00169">
    <property type="entry name" value="KCHANNEL"/>
</dbReference>
<dbReference type="PATRIC" id="fig|926562.3.peg.3533"/>
<name>G8R6J8_OWEHD</name>
<evidence type="ECO:0000256" key="8">
    <source>
        <dbReference type="ARBA" id="ARBA00022989"/>
    </source>
</evidence>
<evidence type="ECO:0000256" key="11">
    <source>
        <dbReference type="ARBA" id="ARBA00023303"/>
    </source>
</evidence>
<dbReference type="GO" id="GO:0008076">
    <property type="term" value="C:voltage-gated potassium channel complex"/>
    <property type="evidence" value="ECO:0007669"/>
    <property type="project" value="InterPro"/>
</dbReference>
<feature type="transmembrane region" description="Helical" evidence="12">
    <location>
        <begin position="29"/>
        <end position="47"/>
    </location>
</feature>
<evidence type="ECO:0000256" key="1">
    <source>
        <dbReference type="ARBA" id="ARBA00004141"/>
    </source>
</evidence>
<dbReference type="eggNOG" id="COG2126">
    <property type="taxonomic scope" value="Bacteria"/>
</dbReference>
<evidence type="ECO:0000256" key="4">
    <source>
        <dbReference type="ARBA" id="ARBA00022692"/>
    </source>
</evidence>
<dbReference type="PANTHER" id="PTHR11537">
    <property type="entry name" value="VOLTAGE-GATED POTASSIUM CHANNEL"/>
    <property type="match status" value="1"/>
</dbReference>
<dbReference type="InterPro" id="IPR028325">
    <property type="entry name" value="VG_K_chnl"/>
</dbReference>
<feature type="transmembrane region" description="Helical" evidence="12">
    <location>
        <begin position="182"/>
        <end position="202"/>
    </location>
</feature>
<evidence type="ECO:0000256" key="10">
    <source>
        <dbReference type="ARBA" id="ARBA00023136"/>
    </source>
</evidence>
<dbReference type="Pfam" id="PF13248">
    <property type="entry name" value="Zn_ribbon_3"/>
    <property type="match status" value="1"/>
</dbReference>
<dbReference type="KEGG" id="oho:Oweho_3513"/>
<evidence type="ECO:0000259" key="13">
    <source>
        <dbReference type="Pfam" id="PF00520"/>
    </source>
</evidence>
<feature type="domain" description="Ion transport" evidence="13">
    <location>
        <begin position="28"/>
        <end position="244"/>
    </location>
</feature>
<comment type="subcellular location">
    <subcellularLocation>
        <location evidence="1">Membrane</location>
        <topology evidence="1">Multi-pass membrane protein</topology>
    </subcellularLocation>
</comment>
<keyword evidence="6" id="KW-0851">Voltage-gated channel</keyword>
<keyword evidence="7" id="KW-0630">Potassium</keyword>
<evidence type="ECO:0000256" key="7">
    <source>
        <dbReference type="ARBA" id="ARBA00022958"/>
    </source>
</evidence>
<dbReference type="Pfam" id="PF00520">
    <property type="entry name" value="Ion_trans"/>
    <property type="match status" value="1"/>
</dbReference>
<accession>G8R6J8</accession>
<feature type="domain" description="Putative zinc-ribbon" evidence="14">
    <location>
        <begin position="256"/>
        <end position="278"/>
    </location>
</feature>
<keyword evidence="5" id="KW-0631">Potassium channel</keyword>
<dbReference type="EMBL" id="CP003156">
    <property type="protein sequence ID" value="AEV34461.1"/>
    <property type="molecule type" value="Genomic_DNA"/>
</dbReference>
<feature type="transmembrane region" description="Helical" evidence="12">
    <location>
        <begin position="214"/>
        <end position="234"/>
    </location>
</feature>
<keyword evidence="3" id="KW-0633">Potassium transport</keyword>
<keyword evidence="4 12" id="KW-0812">Transmembrane</keyword>
<evidence type="ECO:0000256" key="12">
    <source>
        <dbReference type="SAM" id="Phobius"/>
    </source>
</evidence>
<proteinExistence type="predicted"/>
<sequence>MTNRPENMTGWRARWYEIIFEADTPKGKLFDVVLLIAILGSLLAIVLESVESIYNKYGTIFQMVEWIFTVIFTLEYILRVAVVRNPRYYIFSFYGIIDLLSILPTYLAIVLSGAHYFMAIRSIRLIRVFRILKMVRFLGEANMLSNALKASRIKITVFIVVVMCAVFIMGTVMYLVEGRENGFTSIPVSIYWCIVTLTTVGYGDIAPQTTLGQMIASVIMILGYGIIAVPTGIVTSEIARANQTKADENKKLHHHRCPACNKGIIDPEANFCPNCGNQL</sequence>
<dbReference type="SUPFAM" id="SSF144206">
    <property type="entry name" value="NOB1 zinc finger-like"/>
    <property type="match status" value="1"/>
</dbReference>
<keyword evidence="8 12" id="KW-1133">Transmembrane helix</keyword>
<reference evidence="15 16" key="1">
    <citation type="journal article" date="2012" name="Stand. Genomic Sci.">
        <title>Genome sequence of the orange-pigmented seawater bacterium Owenweeksia hongkongensis type strain (UST20020801(T)).</title>
        <authorList>
            <person name="Riedel T."/>
            <person name="Held B."/>
            <person name="Nolan M."/>
            <person name="Lucas S."/>
            <person name="Lapidus A."/>
            <person name="Tice H."/>
            <person name="Del Rio T.G."/>
            <person name="Cheng J.F."/>
            <person name="Han C."/>
            <person name="Tapia R."/>
            <person name="Goodwin L.A."/>
            <person name="Pitluck S."/>
            <person name="Liolios K."/>
            <person name="Mavromatis K."/>
            <person name="Pagani I."/>
            <person name="Ivanova N."/>
            <person name="Mikhailova N."/>
            <person name="Pati A."/>
            <person name="Chen A."/>
            <person name="Palaniappan K."/>
            <person name="Rohde M."/>
            <person name="Tindall B.J."/>
            <person name="Detter J.C."/>
            <person name="Goker M."/>
            <person name="Woyke T."/>
            <person name="Bristow J."/>
            <person name="Eisen J.A."/>
            <person name="Markowitz V."/>
            <person name="Hugenholtz P."/>
            <person name="Klenk H.P."/>
            <person name="Kyrpides N.C."/>
        </authorList>
    </citation>
    <scope>NUCLEOTIDE SEQUENCE</scope>
    <source>
        <strain evidence="16">DSM 17368 / JCM 12287 / NRRL B-23963</strain>
    </source>
</reference>
<evidence type="ECO:0000256" key="3">
    <source>
        <dbReference type="ARBA" id="ARBA00022538"/>
    </source>
</evidence>
<dbReference type="GO" id="GO:0001508">
    <property type="term" value="P:action potential"/>
    <property type="evidence" value="ECO:0007669"/>
    <property type="project" value="TreeGrafter"/>
</dbReference>
<organism evidence="15 16">
    <name type="scientific">Owenweeksia hongkongensis (strain DSM 17368 / CIP 108786 / JCM 12287 / NRRL B-23963 / UST20020801)</name>
    <dbReference type="NCBI Taxonomy" id="926562"/>
    <lineage>
        <taxon>Bacteria</taxon>
        <taxon>Pseudomonadati</taxon>
        <taxon>Bacteroidota</taxon>
        <taxon>Flavobacteriia</taxon>
        <taxon>Flavobacteriales</taxon>
        <taxon>Owenweeksiaceae</taxon>
        <taxon>Owenweeksia</taxon>
    </lineage>
</organism>
<feature type="transmembrane region" description="Helical" evidence="12">
    <location>
        <begin position="90"/>
        <end position="109"/>
    </location>
</feature>
<evidence type="ECO:0000313" key="15">
    <source>
        <dbReference type="EMBL" id="AEV34461.1"/>
    </source>
</evidence>
<evidence type="ECO:0000256" key="9">
    <source>
        <dbReference type="ARBA" id="ARBA00023065"/>
    </source>
</evidence>
<feature type="transmembrane region" description="Helical" evidence="12">
    <location>
        <begin position="153"/>
        <end position="176"/>
    </location>
</feature>
<keyword evidence="10 12" id="KW-0472">Membrane</keyword>
<evidence type="ECO:0000313" key="16">
    <source>
        <dbReference type="Proteomes" id="UP000005631"/>
    </source>
</evidence>
<dbReference type="InterPro" id="IPR036283">
    <property type="entry name" value="NOB1_Zf-like_sf"/>
</dbReference>
<evidence type="ECO:0000256" key="5">
    <source>
        <dbReference type="ARBA" id="ARBA00022826"/>
    </source>
</evidence>
<dbReference type="PANTHER" id="PTHR11537:SF254">
    <property type="entry name" value="POTASSIUM VOLTAGE-GATED CHANNEL PROTEIN SHAB"/>
    <property type="match status" value="1"/>
</dbReference>
<keyword evidence="16" id="KW-1185">Reference proteome</keyword>
<dbReference type="GO" id="GO:0005249">
    <property type="term" value="F:voltage-gated potassium channel activity"/>
    <property type="evidence" value="ECO:0007669"/>
    <property type="project" value="InterPro"/>
</dbReference>
<protein>
    <submittedName>
        <fullName evidence="15">Kef-type K+ ransport system, predicted NAD-binding component</fullName>
    </submittedName>
</protein>